<proteinExistence type="inferred from homology"/>
<dbReference type="Proteomes" id="UP000799437">
    <property type="component" value="Unassembled WGS sequence"/>
</dbReference>
<dbReference type="PRINTS" id="PR00420">
    <property type="entry name" value="RNGMNOXGNASE"/>
</dbReference>
<keyword evidence="2" id="KW-0285">Flavoprotein</keyword>
<dbReference type="RefSeq" id="XP_033599862.1">
    <property type="nucleotide sequence ID" value="XM_033741909.1"/>
</dbReference>
<accession>A0A6A6W8K4</accession>
<dbReference type="Pfam" id="PF01494">
    <property type="entry name" value="FAD_binding_3"/>
    <property type="match status" value="1"/>
</dbReference>
<evidence type="ECO:0000313" key="7">
    <source>
        <dbReference type="EMBL" id="KAF2757411.1"/>
    </source>
</evidence>
<dbReference type="InterPro" id="IPR050493">
    <property type="entry name" value="FAD-dep_Monooxygenase_BioMet"/>
</dbReference>
<dbReference type="FunFam" id="3.50.50.60:FF:000201">
    <property type="entry name" value="Salicylate hydroxylase protein"/>
    <property type="match status" value="1"/>
</dbReference>
<keyword evidence="3" id="KW-0274">FAD</keyword>
<feature type="domain" description="FAD-binding" evidence="6">
    <location>
        <begin position="14"/>
        <end position="366"/>
    </location>
</feature>
<evidence type="ECO:0000259" key="6">
    <source>
        <dbReference type="Pfam" id="PF01494"/>
    </source>
</evidence>
<dbReference type="Gene3D" id="3.50.50.60">
    <property type="entry name" value="FAD/NAD(P)-binding domain"/>
    <property type="match status" value="1"/>
</dbReference>
<name>A0A6A6W8K4_9PEZI</name>
<dbReference type="InterPro" id="IPR002938">
    <property type="entry name" value="FAD-bd"/>
</dbReference>
<sequence>MPATIEAIWRPLSIAVVGGGIGGLCASISLRRQGHNVTIYERADFVGEVGASISCAANGTRWLHEWGVDVAKGDPVVLQKLINRDWNTGEPVSVYDLGDYEQKWGHVYNMFHRQYMHAMLMETAQQEAGEGPPVTIVLNHKCSDIDLSTGKITFTNGVTVQHDAVIGSDGIGSAVRNIIGIFPEKKPASSSCLHANVHTDLAVKLGLVDYSKNSAIEYWGGHHSHNKIVLSPCNGGSLLSYYCFFPREKGDYANQSWDADATVEELLAPYPDLDKQVRDHLANGVEVRPWRLWVHQPYEWWQKGLVCIMGDAAHPMMPDQSQGACMAIEDAAALGLVFSKKHFRGDVRESLEAYETIRKVRASRVQAASARARENIHERIGFSDNTDNPLYKVQDEKNKLTMEEMNSYDMHKHAAEVFGQMRTEAQV</sequence>
<dbReference type="SUPFAM" id="SSF54373">
    <property type="entry name" value="FAD-linked reductases, C-terminal domain"/>
    <property type="match status" value="1"/>
</dbReference>
<evidence type="ECO:0000313" key="8">
    <source>
        <dbReference type="Proteomes" id="UP000799437"/>
    </source>
</evidence>
<keyword evidence="8" id="KW-1185">Reference proteome</keyword>
<dbReference type="OrthoDB" id="1047367at2759"/>
<keyword evidence="5" id="KW-0503">Monooxygenase</keyword>
<dbReference type="GeneID" id="54482963"/>
<dbReference type="EMBL" id="ML996573">
    <property type="protein sequence ID" value="KAF2757411.1"/>
    <property type="molecule type" value="Genomic_DNA"/>
</dbReference>
<comment type="similarity">
    <text evidence="1">Belongs to the paxM FAD-dependent monooxygenase family.</text>
</comment>
<dbReference type="PANTHER" id="PTHR13789">
    <property type="entry name" value="MONOOXYGENASE"/>
    <property type="match status" value="1"/>
</dbReference>
<evidence type="ECO:0000256" key="3">
    <source>
        <dbReference type="ARBA" id="ARBA00022827"/>
    </source>
</evidence>
<evidence type="ECO:0000256" key="1">
    <source>
        <dbReference type="ARBA" id="ARBA00007992"/>
    </source>
</evidence>
<dbReference type="InterPro" id="IPR036188">
    <property type="entry name" value="FAD/NAD-bd_sf"/>
</dbReference>
<dbReference type="AlphaFoldDB" id="A0A6A6W8K4"/>
<organism evidence="7 8">
    <name type="scientific">Pseudovirgaria hyperparasitica</name>
    <dbReference type="NCBI Taxonomy" id="470096"/>
    <lineage>
        <taxon>Eukaryota</taxon>
        <taxon>Fungi</taxon>
        <taxon>Dikarya</taxon>
        <taxon>Ascomycota</taxon>
        <taxon>Pezizomycotina</taxon>
        <taxon>Dothideomycetes</taxon>
        <taxon>Dothideomycetes incertae sedis</taxon>
        <taxon>Acrospermales</taxon>
        <taxon>Acrospermaceae</taxon>
        <taxon>Pseudovirgaria</taxon>
    </lineage>
</organism>
<gene>
    <name evidence="7" type="ORF">EJ05DRAFT_440020</name>
</gene>
<protein>
    <submittedName>
        <fullName evidence="7">FAD/NAD(P)-binding domain-containing protein</fullName>
    </submittedName>
</protein>
<dbReference type="GO" id="GO:0004497">
    <property type="term" value="F:monooxygenase activity"/>
    <property type="evidence" value="ECO:0007669"/>
    <property type="project" value="UniProtKB-KW"/>
</dbReference>
<evidence type="ECO:0000256" key="2">
    <source>
        <dbReference type="ARBA" id="ARBA00022630"/>
    </source>
</evidence>
<keyword evidence="4" id="KW-0560">Oxidoreductase</keyword>
<dbReference type="SUPFAM" id="SSF51905">
    <property type="entry name" value="FAD/NAD(P)-binding domain"/>
    <property type="match status" value="1"/>
</dbReference>
<reference evidence="7" key="1">
    <citation type="journal article" date="2020" name="Stud. Mycol.">
        <title>101 Dothideomycetes genomes: a test case for predicting lifestyles and emergence of pathogens.</title>
        <authorList>
            <person name="Haridas S."/>
            <person name="Albert R."/>
            <person name="Binder M."/>
            <person name="Bloem J."/>
            <person name="Labutti K."/>
            <person name="Salamov A."/>
            <person name="Andreopoulos B."/>
            <person name="Baker S."/>
            <person name="Barry K."/>
            <person name="Bills G."/>
            <person name="Bluhm B."/>
            <person name="Cannon C."/>
            <person name="Castanera R."/>
            <person name="Culley D."/>
            <person name="Daum C."/>
            <person name="Ezra D."/>
            <person name="Gonzalez J."/>
            <person name="Henrissat B."/>
            <person name="Kuo A."/>
            <person name="Liang C."/>
            <person name="Lipzen A."/>
            <person name="Lutzoni F."/>
            <person name="Magnuson J."/>
            <person name="Mondo S."/>
            <person name="Nolan M."/>
            <person name="Ohm R."/>
            <person name="Pangilinan J."/>
            <person name="Park H.-J."/>
            <person name="Ramirez L."/>
            <person name="Alfaro M."/>
            <person name="Sun H."/>
            <person name="Tritt A."/>
            <person name="Yoshinaga Y."/>
            <person name="Zwiers L.-H."/>
            <person name="Turgeon B."/>
            <person name="Goodwin S."/>
            <person name="Spatafora J."/>
            <person name="Crous P."/>
            <person name="Grigoriev I."/>
        </authorList>
    </citation>
    <scope>NUCLEOTIDE SEQUENCE</scope>
    <source>
        <strain evidence="7">CBS 121739</strain>
    </source>
</reference>
<dbReference type="PANTHER" id="PTHR13789:SF172">
    <property type="entry name" value="HYDROXYLASE, PUTATIVE (AFU_ORTHOLOGUE AFUA_1G12410)-RELATED"/>
    <property type="match status" value="1"/>
</dbReference>
<dbReference type="GO" id="GO:0071949">
    <property type="term" value="F:FAD binding"/>
    <property type="evidence" value="ECO:0007669"/>
    <property type="project" value="InterPro"/>
</dbReference>
<evidence type="ECO:0000256" key="5">
    <source>
        <dbReference type="ARBA" id="ARBA00023033"/>
    </source>
</evidence>
<evidence type="ECO:0000256" key="4">
    <source>
        <dbReference type="ARBA" id="ARBA00023002"/>
    </source>
</evidence>